<evidence type="ECO:0000313" key="3">
    <source>
        <dbReference type="Proteomes" id="UP000053319"/>
    </source>
</evidence>
<gene>
    <name evidence="2" type="ORF">DICSQDRAFT_174769</name>
</gene>
<dbReference type="KEGG" id="dsq:DICSQDRAFT_174769"/>
<evidence type="ECO:0000313" key="2">
    <source>
        <dbReference type="EMBL" id="EJF56541.1"/>
    </source>
</evidence>
<name>R7SK62_DICSQ</name>
<feature type="compositionally biased region" description="Acidic residues" evidence="1">
    <location>
        <begin position="199"/>
        <end position="215"/>
    </location>
</feature>
<accession>R7SK62</accession>
<dbReference type="HOGENOM" id="CLU_969853_0_0_1"/>
<feature type="region of interest" description="Disordered" evidence="1">
    <location>
        <begin position="75"/>
        <end position="220"/>
    </location>
</feature>
<proteinExistence type="predicted"/>
<protein>
    <submittedName>
        <fullName evidence="2">Uncharacterized protein</fullName>
    </submittedName>
</protein>
<dbReference type="RefSeq" id="XP_007370685.1">
    <property type="nucleotide sequence ID" value="XM_007370623.1"/>
</dbReference>
<organism evidence="2 3">
    <name type="scientific">Dichomitus squalens (strain LYAD-421)</name>
    <name type="common">Western red white-rot fungus</name>
    <dbReference type="NCBI Taxonomy" id="732165"/>
    <lineage>
        <taxon>Eukaryota</taxon>
        <taxon>Fungi</taxon>
        <taxon>Dikarya</taxon>
        <taxon>Basidiomycota</taxon>
        <taxon>Agaricomycotina</taxon>
        <taxon>Agaricomycetes</taxon>
        <taxon>Polyporales</taxon>
        <taxon>Polyporaceae</taxon>
        <taxon>Dichomitus</taxon>
    </lineage>
</organism>
<evidence type="ECO:0000256" key="1">
    <source>
        <dbReference type="SAM" id="MobiDB-lite"/>
    </source>
</evidence>
<reference evidence="2 3" key="1">
    <citation type="journal article" date="2012" name="Science">
        <title>The Paleozoic origin of enzymatic lignin decomposition reconstructed from 31 fungal genomes.</title>
        <authorList>
            <person name="Floudas D."/>
            <person name="Binder M."/>
            <person name="Riley R."/>
            <person name="Barry K."/>
            <person name="Blanchette R.A."/>
            <person name="Henrissat B."/>
            <person name="Martinez A.T."/>
            <person name="Otillar R."/>
            <person name="Spatafora J.W."/>
            <person name="Yadav J.S."/>
            <person name="Aerts A."/>
            <person name="Benoit I."/>
            <person name="Boyd A."/>
            <person name="Carlson A."/>
            <person name="Copeland A."/>
            <person name="Coutinho P.M."/>
            <person name="de Vries R.P."/>
            <person name="Ferreira P."/>
            <person name="Findley K."/>
            <person name="Foster B."/>
            <person name="Gaskell J."/>
            <person name="Glotzer D."/>
            <person name="Gorecki P."/>
            <person name="Heitman J."/>
            <person name="Hesse C."/>
            <person name="Hori C."/>
            <person name="Igarashi K."/>
            <person name="Jurgens J.A."/>
            <person name="Kallen N."/>
            <person name="Kersten P."/>
            <person name="Kohler A."/>
            <person name="Kuees U."/>
            <person name="Kumar T.K.A."/>
            <person name="Kuo A."/>
            <person name="LaButti K."/>
            <person name="Larrondo L.F."/>
            <person name="Lindquist E."/>
            <person name="Ling A."/>
            <person name="Lombard V."/>
            <person name="Lucas S."/>
            <person name="Lundell T."/>
            <person name="Martin R."/>
            <person name="McLaughlin D.J."/>
            <person name="Morgenstern I."/>
            <person name="Morin E."/>
            <person name="Murat C."/>
            <person name="Nagy L.G."/>
            <person name="Nolan M."/>
            <person name="Ohm R.A."/>
            <person name="Patyshakuliyeva A."/>
            <person name="Rokas A."/>
            <person name="Ruiz-Duenas F.J."/>
            <person name="Sabat G."/>
            <person name="Salamov A."/>
            <person name="Samejima M."/>
            <person name="Schmutz J."/>
            <person name="Slot J.C."/>
            <person name="St John F."/>
            <person name="Stenlid J."/>
            <person name="Sun H."/>
            <person name="Sun S."/>
            <person name="Syed K."/>
            <person name="Tsang A."/>
            <person name="Wiebenga A."/>
            <person name="Young D."/>
            <person name="Pisabarro A."/>
            <person name="Eastwood D.C."/>
            <person name="Martin F."/>
            <person name="Cullen D."/>
            <person name="Grigoriev I.V."/>
            <person name="Hibbett D.S."/>
        </authorList>
    </citation>
    <scope>NUCLEOTIDE SEQUENCE [LARGE SCALE GENOMIC DNA]</scope>
    <source>
        <strain evidence="2 3">LYAD-421 SS1</strain>
    </source>
</reference>
<feature type="compositionally biased region" description="Acidic residues" evidence="1">
    <location>
        <begin position="174"/>
        <end position="190"/>
    </location>
</feature>
<feature type="region of interest" description="Disordered" evidence="1">
    <location>
        <begin position="262"/>
        <end position="287"/>
    </location>
</feature>
<dbReference type="GeneID" id="18840001"/>
<sequence length="287" mass="30093">MVGAASPVEEGMPPTAPQGLKPRPRRKVAKAEANVGVAATALAAKSTLRQSIETSKAGSADVENLYYTAKAPDVVDGAKSTRKRIHSDSESLTRAGTDVNEDVSPTSIDAPPAKKTKKLATMSAKRDNAVTTNTPDQRTSTRGQEARASQLTGMANASGTTIITDPVGSMSVEDVADDDEAEHSDHDDEPSALTQEQEPGQDDEAQSDSGEESECDDTHKLAAHLVAESVAGCVKTSFRRSRAFVPTTALPVEFSDTFIPLTLSSPLSAPRHSPTGSSPNVDPSLRA</sequence>
<feature type="region of interest" description="Disordered" evidence="1">
    <location>
        <begin position="1"/>
        <end position="26"/>
    </location>
</feature>
<dbReference type="AlphaFoldDB" id="R7SK62"/>
<feature type="compositionally biased region" description="Polar residues" evidence="1">
    <location>
        <begin position="129"/>
        <end position="163"/>
    </location>
</feature>
<dbReference type="EMBL" id="JH719468">
    <property type="protein sequence ID" value="EJF56541.1"/>
    <property type="molecule type" value="Genomic_DNA"/>
</dbReference>
<dbReference type="Proteomes" id="UP000053319">
    <property type="component" value="Unassembled WGS sequence"/>
</dbReference>